<proteinExistence type="predicted"/>
<evidence type="ECO:0000313" key="2">
    <source>
        <dbReference type="Proteomes" id="UP000053244"/>
    </source>
</evidence>
<sequence>MDLMTDKVQMRSRARTKIWLDVSSVWYRNDEGFLTATSTYWGVYLGEEHEDLLLHYDYERDKDLYTEAHIQVAGVHPALERMLGEVGRNGDHMKDLHLPVGGRRLRPSLEDLLESLIAERLLDPKPGHEKILGDSRREYRVKQISALVRSNQETAASVLRETGWDVAKKSEEGFLAGLRRSRKNRS</sequence>
<reference evidence="1 2" key="1">
    <citation type="submission" date="2015-10" db="EMBL/GenBank/DDBJ databases">
        <authorList>
            <person name="Gilbert D.G."/>
        </authorList>
    </citation>
    <scope>NUCLEOTIDE SEQUENCE [LARGE SCALE GENOMIC DNA]</scope>
    <source>
        <strain evidence="1 2">NRRL B-16712</strain>
    </source>
</reference>
<dbReference type="Proteomes" id="UP000053244">
    <property type="component" value="Unassembled WGS sequence"/>
</dbReference>
<dbReference type="EMBL" id="LLZH01000281">
    <property type="protein sequence ID" value="KUL29196.1"/>
    <property type="molecule type" value="Genomic_DNA"/>
</dbReference>
<organism evidence="1 2">
    <name type="scientific">Actinoplanes awajinensis subsp. mycoplanecinus</name>
    <dbReference type="NCBI Taxonomy" id="135947"/>
    <lineage>
        <taxon>Bacteria</taxon>
        <taxon>Bacillati</taxon>
        <taxon>Actinomycetota</taxon>
        <taxon>Actinomycetes</taxon>
        <taxon>Micromonosporales</taxon>
        <taxon>Micromonosporaceae</taxon>
        <taxon>Actinoplanes</taxon>
    </lineage>
</organism>
<keyword evidence="2" id="KW-1185">Reference proteome</keyword>
<protein>
    <submittedName>
        <fullName evidence="1">Uncharacterized protein</fullName>
    </submittedName>
</protein>
<name>A0A101JMQ7_9ACTN</name>
<dbReference type="AlphaFoldDB" id="A0A101JMQ7"/>
<evidence type="ECO:0000313" key="1">
    <source>
        <dbReference type="EMBL" id="KUL29196.1"/>
    </source>
</evidence>
<comment type="caution">
    <text evidence="1">The sequence shown here is derived from an EMBL/GenBank/DDBJ whole genome shotgun (WGS) entry which is preliminary data.</text>
</comment>
<gene>
    <name evidence="1" type="ORF">ADL15_28975</name>
</gene>
<accession>A0A101JMQ7</accession>